<keyword evidence="4" id="KW-1185">Reference proteome</keyword>
<dbReference type="PANTHER" id="PTHR30461:SF23">
    <property type="entry name" value="DNA RECOMBINASE-RELATED"/>
    <property type="match status" value="1"/>
</dbReference>
<dbReference type="GO" id="GO:0000150">
    <property type="term" value="F:DNA strand exchange activity"/>
    <property type="evidence" value="ECO:0007669"/>
    <property type="project" value="InterPro"/>
</dbReference>
<dbReference type="PROSITE" id="PS51737">
    <property type="entry name" value="RECOMBINASE_DNA_BIND"/>
    <property type="match status" value="1"/>
</dbReference>
<dbReference type="InterPro" id="IPR025827">
    <property type="entry name" value="Zn_ribbon_recom_dom"/>
</dbReference>
<evidence type="ECO:0000259" key="2">
    <source>
        <dbReference type="PROSITE" id="PS51737"/>
    </source>
</evidence>
<dbReference type="InterPro" id="IPR011109">
    <property type="entry name" value="DNA_bind_recombinase_dom"/>
</dbReference>
<dbReference type="GO" id="GO:0003677">
    <property type="term" value="F:DNA binding"/>
    <property type="evidence" value="ECO:0007669"/>
    <property type="project" value="InterPro"/>
</dbReference>
<dbReference type="Proteomes" id="UP000549009">
    <property type="component" value="Unassembled WGS sequence"/>
</dbReference>
<name>A0A7W8B557_STRST</name>
<dbReference type="InterPro" id="IPR038109">
    <property type="entry name" value="DNA_bind_recomb_sf"/>
</dbReference>
<dbReference type="SMART" id="SM00857">
    <property type="entry name" value="Resolvase"/>
    <property type="match status" value="1"/>
</dbReference>
<reference evidence="3 4" key="1">
    <citation type="submission" date="2020-08" db="EMBL/GenBank/DDBJ databases">
        <title>Genomic Encyclopedia of Type Strains, Phase III (KMG-III): the genomes of soil and plant-associated and newly described type strains.</title>
        <authorList>
            <person name="Whitman W."/>
        </authorList>
    </citation>
    <scope>NUCLEOTIDE SEQUENCE [LARGE SCALE GENOMIC DNA]</scope>
    <source>
        <strain evidence="3 4">CECT 3146</strain>
    </source>
</reference>
<dbReference type="Gene3D" id="3.90.1750.20">
    <property type="entry name" value="Putative Large Serine Recombinase, Chain B, Domain 2"/>
    <property type="match status" value="1"/>
</dbReference>
<feature type="domain" description="Recombinase" evidence="2">
    <location>
        <begin position="173"/>
        <end position="316"/>
    </location>
</feature>
<dbReference type="RefSeq" id="WP_184926923.1">
    <property type="nucleotide sequence ID" value="NZ_JACHJD010000044.1"/>
</dbReference>
<dbReference type="SUPFAM" id="SSF53041">
    <property type="entry name" value="Resolvase-like"/>
    <property type="match status" value="1"/>
</dbReference>
<dbReference type="Gene3D" id="3.40.50.1390">
    <property type="entry name" value="Resolvase, N-terminal catalytic domain"/>
    <property type="match status" value="1"/>
</dbReference>
<dbReference type="Pfam" id="PF07508">
    <property type="entry name" value="Recombinase"/>
    <property type="match status" value="1"/>
</dbReference>
<dbReference type="InterPro" id="IPR006119">
    <property type="entry name" value="Resolv_N"/>
</dbReference>
<evidence type="ECO:0000313" key="4">
    <source>
        <dbReference type="Proteomes" id="UP000549009"/>
    </source>
</evidence>
<dbReference type="PROSITE" id="PS51736">
    <property type="entry name" value="RECOMBINASES_3"/>
    <property type="match status" value="1"/>
</dbReference>
<dbReference type="InterPro" id="IPR036162">
    <property type="entry name" value="Resolvase-like_N_sf"/>
</dbReference>
<dbReference type="InterPro" id="IPR050639">
    <property type="entry name" value="SSR_resolvase"/>
</dbReference>
<protein>
    <submittedName>
        <fullName evidence="3">DNA invertase Pin-like site-specific DNA recombinase</fullName>
    </submittedName>
</protein>
<dbReference type="Pfam" id="PF00239">
    <property type="entry name" value="Resolvase"/>
    <property type="match status" value="1"/>
</dbReference>
<comment type="caution">
    <text evidence="3">The sequence shown here is derived from an EMBL/GenBank/DDBJ whole genome shotgun (WGS) entry which is preliminary data.</text>
</comment>
<dbReference type="Pfam" id="PF13408">
    <property type="entry name" value="Zn_ribbon_recom"/>
    <property type="match status" value="1"/>
</dbReference>
<dbReference type="CDD" id="cd00338">
    <property type="entry name" value="Ser_Recombinase"/>
    <property type="match status" value="1"/>
</dbReference>
<dbReference type="EMBL" id="JACHJD010000044">
    <property type="protein sequence ID" value="MBB5109881.1"/>
    <property type="molecule type" value="Genomic_DNA"/>
</dbReference>
<accession>A0A7W8B557</accession>
<feature type="domain" description="Resolvase/invertase-type recombinase catalytic" evidence="1">
    <location>
        <begin position="15"/>
        <end position="166"/>
    </location>
</feature>
<dbReference type="AlphaFoldDB" id="A0A7W8B557"/>
<dbReference type="PANTHER" id="PTHR30461">
    <property type="entry name" value="DNA-INVERTASE FROM LAMBDOID PROPHAGE"/>
    <property type="match status" value="1"/>
</dbReference>
<sequence length="682" mass="75592">MNGEGKITASHRSRLAIIYLRQSTMLQVRDHTESTTRQYALAELAATLGWTAQNILVIDADLGISGQFGVVRGGFHDVVAKVCLAEAGAVFGLEVSRLARSNADIARLLELARLTDTLVIDLDGVYDLADFNDRLLLGLKGSMSEAELHLLTGRLQGAKLEAARRGELRVPLPVGYVYDEDGNIVFDPDEEVRTAVEDVFAEFVRTGSAYGVVAALTDRPFPLRAYGGVWDGQLRWGKLTHGRVLGVLTNPVYAGAYVYGRHRTQRTVQPDGTVITSYPRVLREQWPIVITEHHEGYITWQQFLDIEERLTANCTHTGTRPPREGEPLCQGIISCGSCGSRIGTRYQGRYRRATYDCMGHRDAARTTSCRSIAASTVDNAVACLLLSTLTREEITLALDAAEQVVQRHSRAHRAAELAVERARYEADRAERAFSRVEPENRLVARTLEDRWEKKLIALSEAEARLVSVREARPPLPGRAEIEALAADLPRLWDAPTTSAKERKRLLRAVISDVILLPDNEFGDIRIGVRWHTGATDLITTARSGPPRTPPKALALTHRFGPLLNDRDLADTLNRYGHRTGKGRPYDVKAVRWVRHAYKIYAPRTQCLRDGELTVKQVAARLSINADAVYYWLANGLAPGRKDPSGRWCIPWTPETEATYRQQVAGSVHLKPATPLMPAGGAV</sequence>
<evidence type="ECO:0000313" key="3">
    <source>
        <dbReference type="EMBL" id="MBB5109881.1"/>
    </source>
</evidence>
<evidence type="ECO:0000259" key="1">
    <source>
        <dbReference type="PROSITE" id="PS51736"/>
    </source>
</evidence>
<gene>
    <name evidence="3" type="ORF">FHS40_009011</name>
</gene>
<organism evidence="3 4">
    <name type="scientific">Streptomyces spectabilis</name>
    <dbReference type="NCBI Taxonomy" id="68270"/>
    <lineage>
        <taxon>Bacteria</taxon>
        <taxon>Bacillati</taxon>
        <taxon>Actinomycetota</taxon>
        <taxon>Actinomycetes</taxon>
        <taxon>Kitasatosporales</taxon>
        <taxon>Streptomycetaceae</taxon>
        <taxon>Streptomyces</taxon>
    </lineage>
</organism>
<proteinExistence type="predicted"/>